<dbReference type="EMBL" id="KV784362">
    <property type="protein sequence ID" value="OEU13180.1"/>
    <property type="molecule type" value="Genomic_DNA"/>
</dbReference>
<keyword evidence="2" id="KW-1185">Reference proteome</keyword>
<evidence type="ECO:0000313" key="2">
    <source>
        <dbReference type="Proteomes" id="UP000095751"/>
    </source>
</evidence>
<evidence type="ECO:0000313" key="1">
    <source>
        <dbReference type="EMBL" id="OEU13180.1"/>
    </source>
</evidence>
<sequence>MAVFDETVETTGRMLEYRHLVKHEDPKEYNTAEFIGKDGYIYIEGIGAIYGLSQSGYLANQDLIKNLATFGYHPDKRTPGLWKLKTRRTAFTLVANGLGVQYFSKEDTDQLIISIAANYPVKTDWTGSKYVGINLDWNYTEIEVNLSMKGYVKKALKEYPHNAPSKLFDAPTKYHKPEFGQKVQYERVEHR</sequence>
<dbReference type="KEGG" id="fcy:FRACYDRAFT_243080"/>
<gene>
    <name evidence="1" type="ORF">FRACYDRAFT_243080</name>
</gene>
<dbReference type="AlphaFoldDB" id="A0A1E7F4V2"/>
<organism evidence="1 2">
    <name type="scientific">Fragilariopsis cylindrus CCMP1102</name>
    <dbReference type="NCBI Taxonomy" id="635003"/>
    <lineage>
        <taxon>Eukaryota</taxon>
        <taxon>Sar</taxon>
        <taxon>Stramenopiles</taxon>
        <taxon>Ochrophyta</taxon>
        <taxon>Bacillariophyta</taxon>
        <taxon>Bacillariophyceae</taxon>
        <taxon>Bacillariophycidae</taxon>
        <taxon>Bacillariales</taxon>
        <taxon>Bacillariaceae</taxon>
        <taxon>Fragilariopsis</taxon>
    </lineage>
</organism>
<dbReference type="InParanoid" id="A0A1E7F4V2"/>
<name>A0A1E7F4V2_9STRA</name>
<dbReference type="OrthoDB" id="50859at2759"/>
<reference evidence="1 2" key="1">
    <citation type="submission" date="2016-09" db="EMBL/GenBank/DDBJ databases">
        <title>Extensive genetic diversity and differential bi-allelic expression allows diatom success in the polar Southern Ocean.</title>
        <authorList>
            <consortium name="DOE Joint Genome Institute"/>
            <person name="Mock T."/>
            <person name="Otillar R.P."/>
            <person name="Strauss J."/>
            <person name="Dupont C."/>
            <person name="Frickenhaus S."/>
            <person name="Maumus F."/>
            <person name="Mcmullan M."/>
            <person name="Sanges R."/>
            <person name="Schmutz J."/>
            <person name="Toseland A."/>
            <person name="Valas R."/>
            <person name="Veluchamy A."/>
            <person name="Ward B.J."/>
            <person name="Allen A."/>
            <person name="Barry K."/>
            <person name="Falciatore A."/>
            <person name="Ferrante M."/>
            <person name="Fortunato A.E."/>
            <person name="Gloeckner G."/>
            <person name="Gruber A."/>
            <person name="Hipkin R."/>
            <person name="Janech M."/>
            <person name="Kroth P."/>
            <person name="Leese F."/>
            <person name="Lindquist E."/>
            <person name="Lyon B.R."/>
            <person name="Martin J."/>
            <person name="Mayer C."/>
            <person name="Parker M."/>
            <person name="Quesneville H."/>
            <person name="Raymond J."/>
            <person name="Uhlig C."/>
            <person name="Valentin K.U."/>
            <person name="Worden A.Z."/>
            <person name="Armbrust E.V."/>
            <person name="Bowler C."/>
            <person name="Green B."/>
            <person name="Moulton V."/>
            <person name="Van Oosterhout C."/>
            <person name="Grigoriev I."/>
        </authorList>
    </citation>
    <scope>NUCLEOTIDE SEQUENCE [LARGE SCALE GENOMIC DNA]</scope>
    <source>
        <strain evidence="1 2">CCMP1102</strain>
    </source>
</reference>
<protein>
    <submittedName>
        <fullName evidence="1">Uncharacterized protein</fullName>
    </submittedName>
</protein>
<dbReference type="Proteomes" id="UP000095751">
    <property type="component" value="Unassembled WGS sequence"/>
</dbReference>
<proteinExistence type="predicted"/>
<accession>A0A1E7F4V2</accession>